<evidence type="ECO:0000313" key="7">
    <source>
        <dbReference type="Proteomes" id="UP000694867"/>
    </source>
</evidence>
<feature type="transmembrane region" description="Helical" evidence="5">
    <location>
        <begin position="225"/>
        <end position="243"/>
    </location>
</feature>
<dbReference type="SUPFAM" id="SSF103473">
    <property type="entry name" value="MFS general substrate transporter"/>
    <property type="match status" value="1"/>
</dbReference>
<dbReference type="GeneID" id="100906935"/>
<keyword evidence="7" id="KW-1185">Reference proteome</keyword>
<dbReference type="Gene3D" id="1.20.1250.20">
    <property type="entry name" value="MFS general substrate transporter like domains"/>
    <property type="match status" value="1"/>
</dbReference>
<keyword evidence="2 5" id="KW-0812">Transmembrane</keyword>
<dbReference type="Pfam" id="PF07690">
    <property type="entry name" value="MFS_1"/>
    <property type="match status" value="1"/>
</dbReference>
<keyword evidence="4 5" id="KW-0472">Membrane</keyword>
<keyword evidence="3 5" id="KW-1133">Transmembrane helix</keyword>
<feature type="transmembrane region" description="Helical" evidence="5">
    <location>
        <begin position="135"/>
        <end position="156"/>
    </location>
</feature>
<dbReference type="KEGG" id="goe:100906935"/>
<feature type="transmembrane region" description="Helical" evidence="5">
    <location>
        <begin position="190"/>
        <end position="213"/>
    </location>
</feature>
<dbReference type="GO" id="GO:0022857">
    <property type="term" value="F:transmembrane transporter activity"/>
    <property type="evidence" value="ECO:0007669"/>
    <property type="project" value="InterPro"/>
</dbReference>
<comment type="subcellular location">
    <subcellularLocation>
        <location evidence="1">Membrane</location>
        <topology evidence="1">Multi-pass membrane protein</topology>
    </subcellularLocation>
</comment>
<reference evidence="8" key="1">
    <citation type="submission" date="2025-08" db="UniProtKB">
        <authorList>
            <consortium name="RefSeq"/>
        </authorList>
    </citation>
    <scope>IDENTIFICATION</scope>
</reference>
<accession>A0AAJ6VY07</accession>
<dbReference type="AlphaFoldDB" id="A0AAJ6VY07"/>
<feature type="transmembrane region" description="Helical" evidence="5">
    <location>
        <begin position="162"/>
        <end position="183"/>
    </location>
</feature>
<protein>
    <submittedName>
        <fullName evidence="8">Solute carrier family 22 member 6-like</fullName>
    </submittedName>
</protein>
<evidence type="ECO:0000256" key="3">
    <source>
        <dbReference type="ARBA" id="ARBA00022989"/>
    </source>
</evidence>
<evidence type="ECO:0000259" key="6">
    <source>
        <dbReference type="PROSITE" id="PS50850"/>
    </source>
</evidence>
<dbReference type="PANTHER" id="PTHR24064">
    <property type="entry name" value="SOLUTE CARRIER FAMILY 22 MEMBER"/>
    <property type="match status" value="1"/>
</dbReference>
<dbReference type="InterPro" id="IPR020846">
    <property type="entry name" value="MFS_dom"/>
</dbReference>
<evidence type="ECO:0000256" key="2">
    <source>
        <dbReference type="ARBA" id="ARBA00022692"/>
    </source>
</evidence>
<evidence type="ECO:0000256" key="4">
    <source>
        <dbReference type="ARBA" id="ARBA00023136"/>
    </source>
</evidence>
<name>A0AAJ6VY07_9ACAR</name>
<organism evidence="7 8">
    <name type="scientific">Galendromus occidentalis</name>
    <name type="common">western predatory mite</name>
    <dbReference type="NCBI Taxonomy" id="34638"/>
    <lineage>
        <taxon>Eukaryota</taxon>
        <taxon>Metazoa</taxon>
        <taxon>Ecdysozoa</taxon>
        <taxon>Arthropoda</taxon>
        <taxon>Chelicerata</taxon>
        <taxon>Arachnida</taxon>
        <taxon>Acari</taxon>
        <taxon>Parasitiformes</taxon>
        <taxon>Mesostigmata</taxon>
        <taxon>Gamasina</taxon>
        <taxon>Phytoseioidea</taxon>
        <taxon>Phytoseiidae</taxon>
        <taxon>Typhlodrominae</taxon>
        <taxon>Galendromus</taxon>
    </lineage>
</organism>
<feature type="transmembrane region" description="Helical" evidence="5">
    <location>
        <begin position="109"/>
        <end position="128"/>
    </location>
</feature>
<evidence type="ECO:0000256" key="5">
    <source>
        <dbReference type="SAM" id="Phobius"/>
    </source>
</evidence>
<dbReference type="GO" id="GO:0016020">
    <property type="term" value="C:membrane"/>
    <property type="evidence" value="ECO:0007669"/>
    <property type="project" value="UniProtKB-SubCell"/>
</dbReference>
<evidence type="ECO:0000313" key="8">
    <source>
        <dbReference type="RefSeq" id="XP_003743124.1"/>
    </source>
</evidence>
<sequence>MKIFIFAFIRGIPSSANIMYLVFLTPKQKFTCVTPSGWTATNDQCFMRPSGTINGTLIGGVLPCSQWTYDRSIYAGITMVEQSGAMRRLPFHWNLVCSQRWMVSTTQSVYWIGVVCGNFIFAHVGDWYGRKRSTMIALIWSAVTGTLMAFAASIVYYSFFRFLTAVGTTGYYEACLLLVIEALSPAKRYIVTLTIGLGHSCGMVLVPVTAHLLTDWNLVHLAPPVIVAILLMIWTVVSGLLWYHSSVSTAGVSDHPFRGFALAALFESPAKLLNVLFIK</sequence>
<gene>
    <name evidence="8" type="primary">LOC100906935</name>
</gene>
<dbReference type="Proteomes" id="UP000694867">
    <property type="component" value="Unplaced"/>
</dbReference>
<dbReference type="PROSITE" id="PS50850">
    <property type="entry name" value="MFS"/>
    <property type="match status" value="1"/>
</dbReference>
<evidence type="ECO:0000256" key="1">
    <source>
        <dbReference type="ARBA" id="ARBA00004141"/>
    </source>
</evidence>
<dbReference type="InterPro" id="IPR036259">
    <property type="entry name" value="MFS_trans_sf"/>
</dbReference>
<proteinExistence type="predicted"/>
<dbReference type="RefSeq" id="XP_003743124.1">
    <property type="nucleotide sequence ID" value="XM_003743076.1"/>
</dbReference>
<dbReference type="InterPro" id="IPR011701">
    <property type="entry name" value="MFS"/>
</dbReference>
<feature type="domain" description="Major facilitator superfamily (MFS) profile" evidence="6">
    <location>
        <begin position="56"/>
        <end position="279"/>
    </location>
</feature>